<comment type="caution">
    <text evidence="7">The sequence shown here is derived from an EMBL/GenBank/DDBJ whole genome shotgun (WGS) entry which is preliminary data.</text>
</comment>
<keyword evidence="2 4" id="KW-0560">Oxidoreductase</keyword>
<feature type="domain" description="D-isomer specific 2-hydroxyacid dehydrogenase NAD-binding" evidence="6">
    <location>
        <begin position="108"/>
        <end position="283"/>
    </location>
</feature>
<dbReference type="Proteomes" id="UP000654279">
    <property type="component" value="Unassembled WGS sequence"/>
</dbReference>
<dbReference type="FunFam" id="3.40.50.720:FF:000203">
    <property type="entry name" value="D-3-phosphoglycerate dehydrogenase (SerA)"/>
    <property type="match status" value="1"/>
</dbReference>
<organism evidence="7 8">
    <name type="scientific">Luoshenia tenuis</name>
    <dbReference type="NCBI Taxonomy" id="2763654"/>
    <lineage>
        <taxon>Bacteria</taxon>
        <taxon>Bacillati</taxon>
        <taxon>Bacillota</taxon>
        <taxon>Clostridia</taxon>
        <taxon>Christensenellales</taxon>
        <taxon>Christensenellaceae</taxon>
        <taxon>Luoshenia</taxon>
    </lineage>
</organism>
<sequence>MKLKVITSFEQKRYIDFMRSQDFDVTQVAKGDGGEADTIKRMRGYSAVAVMDETFSAPVLEALKDELKILVRLGIGYDKVDTAYAAKLGICCCNTPGVMSAGVAEQTITMMLECARGFYRAHQIMQQGGWDRGQTPARQLEGSTVGLIGFGHIAQRVAQYLRGFNCRILAYDVTYDESKLKELHVQKASLDQIAAQSDFVSLHVPLLPATEKLVDAAFLKRMKPTAYLINTSRGGTVDEQALAAALREGEIAGAGLDVFTQEPTPRDNPLRYMDNCFVNPHMATFTQECFRAGFEGIVKCLKEYEAGQIPEFCLNPAYVQYLR</sequence>
<keyword evidence="8" id="KW-1185">Reference proteome</keyword>
<dbReference type="InterPro" id="IPR050857">
    <property type="entry name" value="D-2-hydroxyacid_DH"/>
</dbReference>
<evidence type="ECO:0000256" key="4">
    <source>
        <dbReference type="RuleBase" id="RU003719"/>
    </source>
</evidence>
<dbReference type="InterPro" id="IPR006140">
    <property type="entry name" value="D-isomer_DH_NAD-bd"/>
</dbReference>
<dbReference type="Pfam" id="PF02826">
    <property type="entry name" value="2-Hacid_dh_C"/>
    <property type="match status" value="1"/>
</dbReference>
<dbReference type="Gene3D" id="3.40.50.720">
    <property type="entry name" value="NAD(P)-binding Rossmann-like Domain"/>
    <property type="match status" value="2"/>
</dbReference>
<dbReference type="SUPFAM" id="SSF51735">
    <property type="entry name" value="NAD(P)-binding Rossmann-fold domains"/>
    <property type="match status" value="1"/>
</dbReference>
<name>A0A926D2C5_9FIRM</name>
<dbReference type="InterPro" id="IPR006139">
    <property type="entry name" value="D-isomer_2_OHA_DH_cat_dom"/>
</dbReference>
<gene>
    <name evidence="7" type="ORF">H8699_12220</name>
</gene>
<dbReference type="RefSeq" id="WP_249285924.1">
    <property type="nucleotide sequence ID" value="NZ_JACRSO010000006.1"/>
</dbReference>
<proteinExistence type="inferred from homology"/>
<dbReference type="GO" id="GO:0051287">
    <property type="term" value="F:NAD binding"/>
    <property type="evidence" value="ECO:0007669"/>
    <property type="project" value="InterPro"/>
</dbReference>
<comment type="similarity">
    <text evidence="1 4">Belongs to the D-isomer specific 2-hydroxyacid dehydrogenase family.</text>
</comment>
<dbReference type="EMBL" id="JACRSO010000006">
    <property type="protein sequence ID" value="MBC8530199.1"/>
    <property type="molecule type" value="Genomic_DNA"/>
</dbReference>
<evidence type="ECO:0000313" key="8">
    <source>
        <dbReference type="Proteomes" id="UP000654279"/>
    </source>
</evidence>
<dbReference type="AlphaFoldDB" id="A0A926D2C5"/>
<evidence type="ECO:0000259" key="6">
    <source>
        <dbReference type="Pfam" id="PF02826"/>
    </source>
</evidence>
<evidence type="ECO:0000256" key="3">
    <source>
        <dbReference type="ARBA" id="ARBA00023027"/>
    </source>
</evidence>
<evidence type="ECO:0000256" key="1">
    <source>
        <dbReference type="ARBA" id="ARBA00005854"/>
    </source>
</evidence>
<dbReference type="InterPro" id="IPR036291">
    <property type="entry name" value="NAD(P)-bd_dom_sf"/>
</dbReference>
<reference evidence="7" key="1">
    <citation type="submission" date="2020-08" db="EMBL/GenBank/DDBJ databases">
        <title>Genome public.</title>
        <authorList>
            <person name="Liu C."/>
            <person name="Sun Q."/>
        </authorList>
    </citation>
    <scope>NUCLEOTIDE SEQUENCE</scope>
    <source>
        <strain evidence="7">NSJ-44</strain>
    </source>
</reference>
<dbReference type="PANTHER" id="PTHR42789:SF1">
    <property type="entry name" value="D-ISOMER SPECIFIC 2-HYDROXYACID DEHYDROGENASE FAMILY PROTEIN (AFU_ORTHOLOGUE AFUA_6G10090)"/>
    <property type="match status" value="1"/>
</dbReference>
<keyword evidence="3" id="KW-0520">NAD</keyword>
<dbReference type="SUPFAM" id="SSF52283">
    <property type="entry name" value="Formate/glycerate dehydrogenase catalytic domain-like"/>
    <property type="match status" value="1"/>
</dbReference>
<evidence type="ECO:0000313" key="7">
    <source>
        <dbReference type="EMBL" id="MBC8530199.1"/>
    </source>
</evidence>
<dbReference type="PANTHER" id="PTHR42789">
    <property type="entry name" value="D-ISOMER SPECIFIC 2-HYDROXYACID DEHYDROGENASE FAMILY PROTEIN (AFU_ORTHOLOGUE AFUA_6G10090)"/>
    <property type="match status" value="1"/>
</dbReference>
<evidence type="ECO:0000259" key="5">
    <source>
        <dbReference type="Pfam" id="PF00389"/>
    </source>
</evidence>
<feature type="domain" description="D-isomer specific 2-hydroxyacid dehydrogenase catalytic" evidence="5">
    <location>
        <begin position="16"/>
        <end position="315"/>
    </location>
</feature>
<evidence type="ECO:0000256" key="2">
    <source>
        <dbReference type="ARBA" id="ARBA00023002"/>
    </source>
</evidence>
<accession>A0A926D2C5</accession>
<protein>
    <submittedName>
        <fullName evidence="7">Phosphoglycerate dehydrogenase</fullName>
    </submittedName>
</protein>
<dbReference type="GO" id="GO:0016616">
    <property type="term" value="F:oxidoreductase activity, acting on the CH-OH group of donors, NAD or NADP as acceptor"/>
    <property type="evidence" value="ECO:0007669"/>
    <property type="project" value="InterPro"/>
</dbReference>
<dbReference type="CDD" id="cd12172">
    <property type="entry name" value="PGDH_like_2"/>
    <property type="match status" value="1"/>
</dbReference>
<dbReference type="Pfam" id="PF00389">
    <property type="entry name" value="2-Hacid_dh"/>
    <property type="match status" value="1"/>
</dbReference>